<keyword evidence="2" id="KW-1185">Reference proteome</keyword>
<proteinExistence type="predicted"/>
<gene>
    <name evidence="1" type="ORF">GMARGA_LOCUS36937</name>
</gene>
<name>A0ABN7WZ31_GIGMA</name>
<organism evidence="1 2">
    <name type="scientific">Gigaspora margarita</name>
    <dbReference type="NCBI Taxonomy" id="4874"/>
    <lineage>
        <taxon>Eukaryota</taxon>
        <taxon>Fungi</taxon>
        <taxon>Fungi incertae sedis</taxon>
        <taxon>Mucoromycota</taxon>
        <taxon>Glomeromycotina</taxon>
        <taxon>Glomeromycetes</taxon>
        <taxon>Diversisporales</taxon>
        <taxon>Gigasporaceae</taxon>
        <taxon>Gigaspora</taxon>
    </lineage>
</organism>
<comment type="caution">
    <text evidence="1">The sequence shown here is derived from an EMBL/GenBank/DDBJ whole genome shotgun (WGS) entry which is preliminary data.</text>
</comment>
<dbReference type="EMBL" id="CAJVQB010074906">
    <property type="protein sequence ID" value="CAG8844167.1"/>
    <property type="molecule type" value="Genomic_DNA"/>
</dbReference>
<feature type="non-terminal residue" evidence="1">
    <location>
        <position position="80"/>
    </location>
</feature>
<evidence type="ECO:0000313" key="2">
    <source>
        <dbReference type="Proteomes" id="UP000789901"/>
    </source>
</evidence>
<evidence type="ECO:0000313" key="1">
    <source>
        <dbReference type="EMBL" id="CAG8844167.1"/>
    </source>
</evidence>
<dbReference type="Proteomes" id="UP000789901">
    <property type="component" value="Unassembled WGS sequence"/>
</dbReference>
<protein>
    <submittedName>
        <fullName evidence="1">21494_t:CDS:1</fullName>
    </submittedName>
</protein>
<reference evidence="1 2" key="1">
    <citation type="submission" date="2021-06" db="EMBL/GenBank/DDBJ databases">
        <authorList>
            <person name="Kallberg Y."/>
            <person name="Tangrot J."/>
            <person name="Rosling A."/>
        </authorList>
    </citation>
    <scope>NUCLEOTIDE SEQUENCE [LARGE SCALE GENOMIC DNA]</scope>
    <source>
        <strain evidence="1 2">120-4 pot B 10/14</strain>
    </source>
</reference>
<sequence>MSLEVYINYPEEKNTNEILNDQEILTLATNVELEKDLNNDNSEDEDNSKEILLITYYKALNAVEVLEQYFIQQNLNDKVR</sequence>
<accession>A0ABN7WZ31</accession>